<dbReference type="Pfam" id="PF00580">
    <property type="entry name" value="UvrD-helicase"/>
    <property type="match status" value="1"/>
</dbReference>
<dbReference type="Gene3D" id="1.10.10.160">
    <property type="match status" value="1"/>
</dbReference>
<proteinExistence type="inferred from homology"/>
<evidence type="ECO:0000256" key="2">
    <source>
        <dbReference type="ARBA" id="ARBA00014807"/>
    </source>
</evidence>
<evidence type="ECO:0000256" key="9">
    <source>
        <dbReference type="ARBA" id="ARBA00034617"/>
    </source>
</evidence>
<dbReference type="GO" id="GO:0005829">
    <property type="term" value="C:cytosol"/>
    <property type="evidence" value="ECO:0007669"/>
    <property type="project" value="TreeGrafter"/>
</dbReference>
<dbReference type="GO" id="GO:0005524">
    <property type="term" value="F:ATP binding"/>
    <property type="evidence" value="ECO:0007669"/>
    <property type="project" value="UniProtKB-UniRule"/>
</dbReference>
<organism evidence="16 17">
    <name type="scientific">Candidatus Hydrogenisulfobacillus filiaventi</name>
    <dbReference type="NCBI Taxonomy" id="2707344"/>
    <lineage>
        <taxon>Bacteria</taxon>
        <taxon>Bacillati</taxon>
        <taxon>Bacillota</taxon>
        <taxon>Clostridia</taxon>
        <taxon>Eubacteriales</taxon>
        <taxon>Clostridiales Family XVII. Incertae Sedis</taxon>
        <taxon>Candidatus Hydrogenisulfobacillus</taxon>
    </lineage>
</organism>
<evidence type="ECO:0000256" key="7">
    <source>
        <dbReference type="ARBA" id="ARBA00023125"/>
    </source>
</evidence>
<keyword evidence="7" id="KW-0238">DNA-binding</keyword>
<dbReference type="CDD" id="cd17932">
    <property type="entry name" value="DEXQc_UvrD"/>
    <property type="match status" value="1"/>
</dbReference>
<dbReference type="EC" id="5.6.2.4" evidence="10"/>
<evidence type="ECO:0000256" key="4">
    <source>
        <dbReference type="ARBA" id="ARBA00022801"/>
    </source>
</evidence>
<accession>A0A6F8ZH31</accession>
<dbReference type="GO" id="GO:0033202">
    <property type="term" value="C:DNA helicase complex"/>
    <property type="evidence" value="ECO:0007669"/>
    <property type="project" value="TreeGrafter"/>
</dbReference>
<evidence type="ECO:0000256" key="8">
    <source>
        <dbReference type="ARBA" id="ARBA00023235"/>
    </source>
</evidence>
<keyword evidence="6 13" id="KW-0067">ATP-binding</keyword>
<gene>
    <name evidence="16" type="primary">pcrA</name>
    <name evidence="16" type="ORF">R50_1749</name>
</gene>
<evidence type="ECO:0000259" key="14">
    <source>
        <dbReference type="PROSITE" id="PS51198"/>
    </source>
</evidence>
<comment type="catalytic activity">
    <reaction evidence="9">
        <text>Couples ATP hydrolysis with the unwinding of duplex DNA by translocating in the 3'-5' direction.</text>
        <dbReference type="EC" id="5.6.2.4"/>
    </reaction>
</comment>
<dbReference type="GO" id="GO:0016787">
    <property type="term" value="F:hydrolase activity"/>
    <property type="evidence" value="ECO:0007669"/>
    <property type="project" value="UniProtKB-UniRule"/>
</dbReference>
<comment type="catalytic activity">
    <reaction evidence="12">
        <text>ATP + H2O = ADP + phosphate + H(+)</text>
        <dbReference type="Rhea" id="RHEA:13065"/>
        <dbReference type="ChEBI" id="CHEBI:15377"/>
        <dbReference type="ChEBI" id="CHEBI:15378"/>
        <dbReference type="ChEBI" id="CHEBI:30616"/>
        <dbReference type="ChEBI" id="CHEBI:43474"/>
        <dbReference type="ChEBI" id="CHEBI:456216"/>
        <dbReference type="EC" id="5.6.2.4"/>
    </reaction>
</comment>
<comment type="similarity">
    <text evidence="1">Belongs to the helicase family. UvrD subfamily.</text>
</comment>
<dbReference type="InterPro" id="IPR000212">
    <property type="entry name" value="DNA_helicase_UvrD/REP"/>
</dbReference>
<dbReference type="AlphaFoldDB" id="A0A6F8ZH31"/>
<feature type="domain" description="UvrD-like helicase ATP-binding" evidence="14">
    <location>
        <begin position="7"/>
        <end position="284"/>
    </location>
</feature>
<evidence type="ECO:0000256" key="3">
    <source>
        <dbReference type="ARBA" id="ARBA00022741"/>
    </source>
</evidence>
<evidence type="ECO:0000256" key="13">
    <source>
        <dbReference type="PROSITE-ProRule" id="PRU00560"/>
    </source>
</evidence>
<dbReference type="GO" id="GO:0003677">
    <property type="term" value="F:DNA binding"/>
    <property type="evidence" value="ECO:0007669"/>
    <property type="project" value="UniProtKB-KW"/>
</dbReference>
<reference evidence="16 17" key="1">
    <citation type="submission" date="2020-02" db="EMBL/GenBank/DDBJ databases">
        <authorList>
            <person name="Hogendoorn C."/>
        </authorList>
    </citation>
    <scope>NUCLEOTIDE SEQUENCE [LARGE SCALE GENOMIC DNA]</scope>
    <source>
        <strain evidence="16">R501</strain>
    </source>
</reference>
<dbReference type="PROSITE" id="PS51217">
    <property type="entry name" value="UVRD_HELICASE_CTER"/>
    <property type="match status" value="1"/>
</dbReference>
<name>A0A6F8ZH31_9FIRM</name>
<dbReference type="SUPFAM" id="SSF52540">
    <property type="entry name" value="P-loop containing nucleoside triphosphate hydrolases"/>
    <property type="match status" value="1"/>
</dbReference>
<dbReference type="Pfam" id="PF13361">
    <property type="entry name" value="UvrD_C"/>
    <property type="match status" value="1"/>
</dbReference>
<dbReference type="InterPro" id="IPR014016">
    <property type="entry name" value="UvrD-like_ATP-bd"/>
</dbReference>
<dbReference type="FunFam" id="1.10.10.160:FF:000001">
    <property type="entry name" value="ATP-dependent DNA helicase"/>
    <property type="match status" value="1"/>
</dbReference>
<feature type="binding site" evidence="13">
    <location>
        <begin position="28"/>
        <end position="35"/>
    </location>
    <ligand>
        <name>ATP</name>
        <dbReference type="ChEBI" id="CHEBI:30616"/>
    </ligand>
</feature>
<dbReference type="InterPro" id="IPR027417">
    <property type="entry name" value="P-loop_NTPase"/>
</dbReference>
<evidence type="ECO:0000256" key="11">
    <source>
        <dbReference type="ARBA" id="ARBA00034900"/>
    </source>
</evidence>
<dbReference type="Proteomes" id="UP000503399">
    <property type="component" value="Chromosome"/>
</dbReference>
<dbReference type="PANTHER" id="PTHR11070:SF2">
    <property type="entry name" value="ATP-DEPENDENT DNA HELICASE SRS2"/>
    <property type="match status" value="1"/>
</dbReference>
<feature type="domain" description="UvrD-like helicase C-terminal" evidence="15">
    <location>
        <begin position="285"/>
        <end position="564"/>
    </location>
</feature>
<dbReference type="KEGG" id="hfv:R50_1749"/>
<dbReference type="GO" id="GO:0009314">
    <property type="term" value="P:response to radiation"/>
    <property type="evidence" value="ECO:0007669"/>
    <property type="project" value="UniProtKB-ARBA"/>
</dbReference>
<dbReference type="Gene3D" id="1.10.486.10">
    <property type="entry name" value="PCRA, domain 4"/>
    <property type="match status" value="1"/>
</dbReference>
<keyword evidence="3 13" id="KW-0547">Nucleotide-binding</keyword>
<dbReference type="GO" id="GO:0000725">
    <property type="term" value="P:recombinational repair"/>
    <property type="evidence" value="ECO:0007669"/>
    <property type="project" value="TreeGrafter"/>
</dbReference>
<dbReference type="GO" id="GO:0043138">
    <property type="term" value="F:3'-5' DNA helicase activity"/>
    <property type="evidence" value="ECO:0007669"/>
    <property type="project" value="UniProtKB-EC"/>
</dbReference>
<dbReference type="EMBL" id="LR778114">
    <property type="protein sequence ID" value="CAB1129250.1"/>
    <property type="molecule type" value="Genomic_DNA"/>
</dbReference>
<protein>
    <recommendedName>
        <fullName evidence="2">ATP-dependent DNA helicase PcrA</fullName>
        <ecNumber evidence="10">5.6.2.4</ecNumber>
    </recommendedName>
    <alternativeName>
        <fullName evidence="11">DNA 3'-5' helicase PcrA</fullName>
    </alternativeName>
</protein>
<dbReference type="InterPro" id="IPR014017">
    <property type="entry name" value="DNA_helicase_UvrD-like_C"/>
</dbReference>
<keyword evidence="5 13" id="KW-0347">Helicase</keyword>
<dbReference type="PANTHER" id="PTHR11070">
    <property type="entry name" value="UVRD / RECB / PCRA DNA HELICASE FAMILY MEMBER"/>
    <property type="match status" value="1"/>
</dbReference>
<evidence type="ECO:0000313" key="16">
    <source>
        <dbReference type="EMBL" id="CAB1129250.1"/>
    </source>
</evidence>
<evidence type="ECO:0000256" key="12">
    <source>
        <dbReference type="ARBA" id="ARBA00048988"/>
    </source>
</evidence>
<dbReference type="PROSITE" id="PS51198">
    <property type="entry name" value="UVRD_HELICASE_ATP_BIND"/>
    <property type="match status" value="1"/>
</dbReference>
<evidence type="ECO:0000256" key="1">
    <source>
        <dbReference type="ARBA" id="ARBA00009922"/>
    </source>
</evidence>
<keyword evidence="8" id="KW-0413">Isomerase</keyword>
<dbReference type="Pfam" id="PF21196">
    <property type="entry name" value="PcrA_UvrD_tudor"/>
    <property type="match status" value="1"/>
</dbReference>
<evidence type="ECO:0000259" key="15">
    <source>
        <dbReference type="PROSITE" id="PS51217"/>
    </source>
</evidence>
<evidence type="ECO:0000256" key="5">
    <source>
        <dbReference type="ARBA" id="ARBA00022806"/>
    </source>
</evidence>
<dbReference type="CDD" id="cd18807">
    <property type="entry name" value="SF1_C_UvrD"/>
    <property type="match status" value="1"/>
</dbReference>
<evidence type="ECO:0000256" key="10">
    <source>
        <dbReference type="ARBA" id="ARBA00034808"/>
    </source>
</evidence>
<evidence type="ECO:0000256" key="6">
    <source>
        <dbReference type="ARBA" id="ARBA00022840"/>
    </source>
</evidence>
<sequence length="716" mass="80695">MGSDLLAALNERQREACLTTEGPVLVLAGAGSGKTRTLTYRIAYLMQEQGVDPSSILAFTFTNKAANEMKERVRALVGTIADRMWIGTFHAIAVRILRRDIAVLGYDPHFLVYDADDSRQLMREILKELDLDEKQWPAASVLARISRAKNDLITPETWQDLSFAGRRIQAAYTRYRDRLKALNALDFDDLILMTDLLFERHPEVLEQYHRRFRYILVDEYQDTNQSQYRMIRDLARGSGNLCAVGDDDQSIYGWRGADMSIILNFQRDFPEAKVVRLEENYRSTGTILAAANAVVRHNRERLGKELWTRRGDGEPIRRYEAADEESEAWFIAQSLHEAVRRGYKLSDCAVLYRTNAQSRAIEMALSRAGIPYRMVGGTRFYDRREVKDLLAYLRVAYNPLDELALDRIVNVPRRGIGEVALSRLHGFRTRMGISLFEALERAEEVPDLAGAAQRASKELAALFRRWQAAAAEPGGLAELVERVARESGLAASLHQERGREAEERQENIGELISEARRFEQQVDGQGTLGDFLSWVALATDLDAAGEAAEGQGGVWLMTLHSAKGLEFPVVILAGLEEGLLPHGRSLDDAHALEEERRLFYVGITRARDALFLTQAKSRTIQGRVGPTTPSRFLAEVPPELWQPSSLPRHLDRANRPPLTAVEMREGMKVRHPRFGWGTVVSTRGQDADLEVTIAFPNGGVRAFLARFAQLTYEEAE</sequence>
<keyword evidence="17" id="KW-1185">Reference proteome</keyword>
<keyword evidence="4 13" id="KW-0378">Hydrolase</keyword>
<dbReference type="Gene3D" id="3.40.50.300">
    <property type="entry name" value="P-loop containing nucleotide triphosphate hydrolases"/>
    <property type="match status" value="2"/>
</dbReference>
<dbReference type="FunFam" id="1.10.486.10:FF:000003">
    <property type="entry name" value="ATP-dependent DNA helicase"/>
    <property type="match status" value="1"/>
</dbReference>
<dbReference type="InterPro" id="IPR013986">
    <property type="entry name" value="DExx_box_DNA_helicase_dom_sf"/>
</dbReference>
<evidence type="ECO:0000313" key="17">
    <source>
        <dbReference type="Proteomes" id="UP000503399"/>
    </source>
</evidence>